<evidence type="ECO:0000259" key="7">
    <source>
        <dbReference type="Pfam" id="PF04321"/>
    </source>
</evidence>
<organism evidence="8 9">
    <name type="scientific">Saccoglossus kowalevskii</name>
    <name type="common">Acorn worm</name>
    <dbReference type="NCBI Taxonomy" id="10224"/>
    <lineage>
        <taxon>Eukaryota</taxon>
        <taxon>Metazoa</taxon>
        <taxon>Hemichordata</taxon>
        <taxon>Enteropneusta</taxon>
        <taxon>Harrimaniidae</taxon>
        <taxon>Saccoglossus</taxon>
    </lineage>
</organism>
<dbReference type="RefSeq" id="XP_002741389.1">
    <property type="nucleotide sequence ID" value="XM_002741343.2"/>
</dbReference>
<dbReference type="Gene3D" id="3.40.50.720">
    <property type="entry name" value="NAD(P)-binding Rossmann-like Domain"/>
    <property type="match status" value="1"/>
</dbReference>
<dbReference type="PANTHER" id="PTHR10491">
    <property type="entry name" value="DTDP-4-DEHYDRORHAMNOSE REDUCTASE"/>
    <property type="match status" value="1"/>
</dbReference>
<reference evidence="9" key="1">
    <citation type="submission" date="2025-08" db="UniProtKB">
        <authorList>
            <consortium name="RefSeq"/>
        </authorList>
    </citation>
    <scope>IDENTIFICATION</scope>
    <source>
        <tissue evidence="9">Testes</tissue>
    </source>
</reference>
<evidence type="ECO:0000313" key="9">
    <source>
        <dbReference type="RefSeq" id="XP_002741389.1"/>
    </source>
</evidence>
<evidence type="ECO:0000256" key="1">
    <source>
        <dbReference type="ARBA" id="ARBA00005224"/>
    </source>
</evidence>
<evidence type="ECO:0000256" key="6">
    <source>
        <dbReference type="ARBA" id="ARBA00046786"/>
    </source>
</evidence>
<dbReference type="InterPro" id="IPR005913">
    <property type="entry name" value="dTDP_dehydrorham_reduct"/>
</dbReference>
<evidence type="ECO:0000256" key="5">
    <source>
        <dbReference type="ARBA" id="ARBA00045998"/>
    </source>
</evidence>
<comment type="similarity">
    <text evidence="2">Belongs to the dTDP-4-dehydrorhamnose reductase family. MAT2B subfamily.</text>
</comment>
<dbReference type="CDD" id="cd05254">
    <property type="entry name" value="dTDP_HR_like_SDR_e"/>
    <property type="match status" value="1"/>
</dbReference>
<protein>
    <recommendedName>
        <fullName evidence="3">Methionine adenosyltransferase 2 subunit beta</fullName>
    </recommendedName>
    <alternativeName>
        <fullName evidence="4">Methionine adenosyltransferase II beta</fullName>
    </alternativeName>
</protein>
<feature type="domain" description="RmlD-like substrate binding" evidence="7">
    <location>
        <begin position="3"/>
        <end position="295"/>
    </location>
</feature>
<dbReference type="Pfam" id="PF04321">
    <property type="entry name" value="RmlD_sub_bind"/>
    <property type="match status" value="1"/>
</dbReference>
<sequence length="298" mass="33427">MKRVLITGASGLLGRPVLKEFTNASWEVLGLAFSRATGSLKKVDITDEEQVRNVMKEFKPSVVVHSAAERRPDIVEKQEEVTKKLNVDTTAMIARLCGEFGAFMLYISTDYVFDGKNAPYQVDAQPNPLNKYGRSKLDGEKATSDNLTESAILRIPILYGEVEKLSESAVTILFQAVQDTNKPATMCDYQKRYPTHVNDIAVIIRKLAEKRLQDPSIKGIFHYSSNELMTKYSMAMTMAEIFNIPSQHIVADKEPSKGTPRPYDVHLDSTRLQSIGITTEQTPFKEGIQKCLKSFLNK</sequence>
<dbReference type="PANTHER" id="PTHR10491:SF4">
    <property type="entry name" value="METHIONINE ADENOSYLTRANSFERASE 2 SUBUNIT BETA"/>
    <property type="match status" value="1"/>
</dbReference>
<evidence type="ECO:0000256" key="3">
    <source>
        <dbReference type="ARBA" id="ARBA00021596"/>
    </source>
</evidence>
<dbReference type="InterPro" id="IPR029903">
    <property type="entry name" value="RmlD-like-bd"/>
</dbReference>
<comment type="subunit">
    <text evidence="6">Heterotrimer; composed of a catalytic MAT2A homodimer that binds one regulatory MAT2B chain. Heterohexamer; composed of a central, catalytic MAT2A homotetramer flanked on either side by a regulatory MAT2B chain. NADP binding increases the affinity for MAT2A.</text>
</comment>
<accession>A0ABM0H0C1</accession>
<comment type="pathway">
    <text evidence="1">Amino-acid biosynthesis; S-adenosyl-L-methionine biosynthesis; S-adenosyl-L-methionine from L-methionine: step 1/1.</text>
</comment>
<gene>
    <name evidence="9" type="primary">LOC100371994</name>
</gene>
<proteinExistence type="inferred from homology"/>
<dbReference type="SUPFAM" id="SSF51735">
    <property type="entry name" value="NAD(P)-binding Rossmann-fold domains"/>
    <property type="match status" value="1"/>
</dbReference>
<dbReference type="InterPro" id="IPR036291">
    <property type="entry name" value="NAD(P)-bd_dom_sf"/>
</dbReference>
<dbReference type="GeneID" id="100371994"/>
<comment type="function">
    <text evidence="5">Regulatory subunit of S-adenosylmethionine synthetase 2, an enzyme that catalyzes the formation of S-adenosylmethionine from methionine and ATP. Regulates MAT2A catalytic activity by changing its kinetic properties, increasing its affinity for L-methionine. Can bind NADP (in vitro).</text>
</comment>
<evidence type="ECO:0000256" key="2">
    <source>
        <dbReference type="ARBA" id="ARBA00008656"/>
    </source>
</evidence>
<name>A0ABM0H0C1_SACKO</name>
<evidence type="ECO:0000256" key="4">
    <source>
        <dbReference type="ARBA" id="ARBA00029977"/>
    </source>
</evidence>
<dbReference type="Proteomes" id="UP000694865">
    <property type="component" value="Unplaced"/>
</dbReference>
<keyword evidence="8" id="KW-1185">Reference proteome</keyword>
<evidence type="ECO:0000313" key="8">
    <source>
        <dbReference type="Proteomes" id="UP000694865"/>
    </source>
</evidence>